<keyword evidence="9" id="KW-0378">Hydrolase</keyword>
<comment type="function">
    <text evidence="2">Adenine glycosylase active on G-A mispairs. MutY also corrects error-prone DNA synthesis past GO lesions which are due to the oxidatively damaged form of guanine: 7,8-dihydro-8-oxoguanine (8-oxo-dGTP).</text>
</comment>
<dbReference type="SUPFAM" id="SSF48150">
    <property type="entry name" value="DNA-glycosylase"/>
    <property type="match status" value="1"/>
</dbReference>
<evidence type="ECO:0000256" key="12">
    <source>
        <dbReference type="ARBA" id="ARBA00023204"/>
    </source>
</evidence>
<dbReference type="Gene3D" id="1.10.1670.10">
    <property type="entry name" value="Helix-hairpin-Helix base-excision DNA repair enzymes (C-terminal)"/>
    <property type="match status" value="1"/>
</dbReference>
<evidence type="ECO:0000256" key="6">
    <source>
        <dbReference type="ARBA" id="ARBA00022485"/>
    </source>
</evidence>
<dbReference type="InterPro" id="IPR005760">
    <property type="entry name" value="A/G_AdeGlyc_MutY"/>
</dbReference>
<dbReference type="PANTHER" id="PTHR42944:SF1">
    <property type="entry name" value="ADENINE DNA GLYCOSYLASE"/>
    <property type="match status" value="1"/>
</dbReference>
<dbReference type="EC" id="3.2.2.31" evidence="4 14"/>
<keyword evidence="11" id="KW-0411">Iron-sulfur</keyword>
<dbReference type="Pfam" id="PF00730">
    <property type="entry name" value="HhH-GPD"/>
    <property type="match status" value="1"/>
</dbReference>
<evidence type="ECO:0000259" key="15">
    <source>
        <dbReference type="SMART" id="SM00478"/>
    </source>
</evidence>
<dbReference type="CDD" id="cd00056">
    <property type="entry name" value="ENDO3c"/>
    <property type="match status" value="1"/>
</dbReference>
<dbReference type="InterPro" id="IPR003265">
    <property type="entry name" value="HhH-GPD_domain"/>
</dbReference>
<reference evidence="16 17" key="1">
    <citation type="submission" date="2023-05" db="EMBL/GenBank/DDBJ databases">
        <authorList>
            <person name="Guo Y."/>
        </authorList>
    </citation>
    <scope>NUCLEOTIDE SEQUENCE [LARGE SCALE GENOMIC DNA]</scope>
    <source>
        <strain evidence="16 17">GR2756</strain>
    </source>
</reference>
<dbReference type="NCBIfam" id="TIGR01084">
    <property type="entry name" value="mutY"/>
    <property type="match status" value="1"/>
</dbReference>
<evidence type="ECO:0000256" key="10">
    <source>
        <dbReference type="ARBA" id="ARBA00023004"/>
    </source>
</evidence>
<dbReference type="InterPro" id="IPR023170">
    <property type="entry name" value="HhH_base_excis_C"/>
</dbReference>
<comment type="similarity">
    <text evidence="3 14">Belongs to the Nth/MutY family.</text>
</comment>
<keyword evidence="10 14" id="KW-0408">Iron</keyword>
<evidence type="ECO:0000256" key="7">
    <source>
        <dbReference type="ARBA" id="ARBA00022723"/>
    </source>
</evidence>
<sequence length="334" mass="36284">MTVDASNALLDWYAVDKRQLPWRATGGERPDPYRIWLSEVMLQQTTVAAVRAYYEKFTSRWPTVEALAAAEDGEVMAAWAGLGYYARARNLLACARIVARDHGGRFPEDEAGLALLPGIGRYTSAAIAAIAFGRRAVVVDANVERVVARLFAVKTALPEARPTLYELAESITPEGGSGDFAQAMMDLGATICTPRAPACGICPLVSHCRARTEGSPETYPVKAPKAPRPRRQGIAYWLEHDDHVLLVRRPPTGLLGGMLALPTEAAPAAAHWNEAGSVEHVFTHFALSMTLLCAASADRRDDGIWWPIERIGEAGLPTLFAKLAARGQEWRLAA</sequence>
<comment type="cofactor">
    <cofactor evidence="14">
        <name>[4Fe-4S] cluster</name>
        <dbReference type="ChEBI" id="CHEBI:49883"/>
    </cofactor>
    <text evidence="14">Binds 1 [4Fe-4S] cluster.</text>
</comment>
<dbReference type="Pfam" id="PF10576">
    <property type="entry name" value="EndIII_4Fe-2S"/>
    <property type="match status" value="1"/>
</dbReference>
<comment type="catalytic activity">
    <reaction evidence="1 14">
        <text>Hydrolyzes free adenine bases from 7,8-dihydro-8-oxoguanine:adenine mismatched double-stranded DNA, leaving an apurinic site.</text>
        <dbReference type="EC" id="3.2.2.31"/>
    </reaction>
</comment>
<feature type="domain" description="HhH-GPD" evidence="15">
    <location>
        <begin position="41"/>
        <end position="190"/>
    </location>
</feature>
<organism evidence="16 17">
    <name type="scientific">Sphingosinicella rhizophila</name>
    <dbReference type="NCBI Taxonomy" id="3050082"/>
    <lineage>
        <taxon>Bacteria</taxon>
        <taxon>Pseudomonadati</taxon>
        <taxon>Pseudomonadota</taxon>
        <taxon>Alphaproteobacteria</taxon>
        <taxon>Sphingomonadales</taxon>
        <taxon>Sphingosinicellaceae</taxon>
        <taxon>Sphingosinicella</taxon>
    </lineage>
</organism>
<dbReference type="CDD" id="cd03431">
    <property type="entry name" value="NUDIX_DNA_Glycosylase_C-MutY"/>
    <property type="match status" value="1"/>
</dbReference>
<dbReference type="SUPFAM" id="SSF55811">
    <property type="entry name" value="Nudix"/>
    <property type="match status" value="1"/>
</dbReference>
<gene>
    <name evidence="16" type="primary">mutY</name>
    <name evidence="16" type="ORF">RQX22_09400</name>
</gene>
<protein>
    <recommendedName>
        <fullName evidence="5 14">Adenine DNA glycosylase</fullName>
        <ecNumber evidence="4 14">3.2.2.31</ecNumber>
    </recommendedName>
</protein>
<dbReference type="SMART" id="SM00525">
    <property type="entry name" value="FES"/>
    <property type="match status" value="1"/>
</dbReference>
<keyword evidence="8 14" id="KW-0227">DNA damage</keyword>
<dbReference type="InterPro" id="IPR015797">
    <property type="entry name" value="NUDIX_hydrolase-like_dom_sf"/>
</dbReference>
<evidence type="ECO:0000256" key="4">
    <source>
        <dbReference type="ARBA" id="ARBA00012045"/>
    </source>
</evidence>
<dbReference type="Proteomes" id="UP001259572">
    <property type="component" value="Unassembled WGS sequence"/>
</dbReference>
<evidence type="ECO:0000256" key="11">
    <source>
        <dbReference type="ARBA" id="ARBA00023014"/>
    </source>
</evidence>
<evidence type="ECO:0000256" key="3">
    <source>
        <dbReference type="ARBA" id="ARBA00008343"/>
    </source>
</evidence>
<evidence type="ECO:0000313" key="16">
    <source>
        <dbReference type="EMBL" id="MDT9599163.1"/>
    </source>
</evidence>
<dbReference type="InterPro" id="IPR003651">
    <property type="entry name" value="Endonuclease3_FeS-loop_motif"/>
</dbReference>
<dbReference type="Gene3D" id="1.10.340.30">
    <property type="entry name" value="Hypothetical protein, domain 2"/>
    <property type="match status" value="1"/>
</dbReference>
<dbReference type="InterPro" id="IPR011257">
    <property type="entry name" value="DNA_glycosylase"/>
</dbReference>
<dbReference type="Gene3D" id="3.90.79.10">
    <property type="entry name" value="Nucleoside Triphosphate Pyrophosphohydrolase"/>
    <property type="match status" value="1"/>
</dbReference>
<dbReference type="RefSeq" id="WP_315725843.1">
    <property type="nucleotide sequence ID" value="NZ_JAVUPU010000004.1"/>
</dbReference>
<evidence type="ECO:0000256" key="13">
    <source>
        <dbReference type="ARBA" id="ARBA00023295"/>
    </source>
</evidence>
<comment type="caution">
    <text evidence="16">The sequence shown here is derived from an EMBL/GenBank/DDBJ whole genome shotgun (WGS) entry which is preliminary data.</text>
</comment>
<dbReference type="Pfam" id="PF14815">
    <property type="entry name" value="NUDIX_4"/>
    <property type="match status" value="1"/>
</dbReference>
<proteinExistence type="inferred from homology"/>
<evidence type="ECO:0000256" key="8">
    <source>
        <dbReference type="ARBA" id="ARBA00022763"/>
    </source>
</evidence>
<name>A0ABU3Q6Y1_9SPHN</name>
<accession>A0ABU3Q6Y1</accession>
<keyword evidence="13 14" id="KW-0326">Glycosidase</keyword>
<dbReference type="EMBL" id="JAVUPU010000004">
    <property type="protein sequence ID" value="MDT9599163.1"/>
    <property type="molecule type" value="Genomic_DNA"/>
</dbReference>
<evidence type="ECO:0000256" key="1">
    <source>
        <dbReference type="ARBA" id="ARBA00000843"/>
    </source>
</evidence>
<dbReference type="SMART" id="SM00478">
    <property type="entry name" value="ENDO3c"/>
    <property type="match status" value="1"/>
</dbReference>
<evidence type="ECO:0000256" key="2">
    <source>
        <dbReference type="ARBA" id="ARBA00002933"/>
    </source>
</evidence>
<dbReference type="InterPro" id="IPR029119">
    <property type="entry name" value="MutY_C"/>
</dbReference>
<evidence type="ECO:0000313" key="17">
    <source>
        <dbReference type="Proteomes" id="UP001259572"/>
    </source>
</evidence>
<keyword evidence="7" id="KW-0479">Metal-binding</keyword>
<keyword evidence="12" id="KW-0234">DNA repair</keyword>
<dbReference type="InterPro" id="IPR044298">
    <property type="entry name" value="MIG/MutY"/>
</dbReference>
<evidence type="ECO:0000256" key="5">
    <source>
        <dbReference type="ARBA" id="ARBA00022023"/>
    </source>
</evidence>
<evidence type="ECO:0000256" key="9">
    <source>
        <dbReference type="ARBA" id="ARBA00022801"/>
    </source>
</evidence>
<evidence type="ECO:0000256" key="14">
    <source>
        <dbReference type="RuleBase" id="RU365096"/>
    </source>
</evidence>
<dbReference type="PANTHER" id="PTHR42944">
    <property type="entry name" value="ADENINE DNA GLYCOSYLASE"/>
    <property type="match status" value="1"/>
</dbReference>
<keyword evidence="17" id="KW-1185">Reference proteome</keyword>
<keyword evidence="6" id="KW-0004">4Fe-4S</keyword>